<evidence type="ECO:0000256" key="5">
    <source>
        <dbReference type="PROSITE-ProRule" id="PRU00283"/>
    </source>
</evidence>
<feature type="coiled-coil region" evidence="7">
    <location>
        <begin position="506"/>
        <end position="533"/>
    </location>
</feature>
<keyword evidence="2 6" id="KW-0067">ATP-binding</keyword>
<dbReference type="InterPro" id="IPR027417">
    <property type="entry name" value="P-loop_NTPase"/>
</dbReference>
<comment type="similarity">
    <text evidence="5 6">Belongs to the TRAFAC class myosin-kinesin ATPase superfamily. Kinesin family.</text>
</comment>
<dbReference type="InterPro" id="IPR019821">
    <property type="entry name" value="Kinesin_motor_CS"/>
</dbReference>
<dbReference type="GO" id="GO:0005874">
    <property type="term" value="C:microtubule"/>
    <property type="evidence" value="ECO:0007669"/>
    <property type="project" value="UniProtKB-KW"/>
</dbReference>
<dbReference type="InterPro" id="IPR027640">
    <property type="entry name" value="Kinesin-like_fam"/>
</dbReference>
<evidence type="ECO:0000256" key="1">
    <source>
        <dbReference type="ARBA" id="ARBA00022741"/>
    </source>
</evidence>
<reference evidence="10 11" key="1">
    <citation type="submission" date="2014-09" db="EMBL/GenBank/DDBJ databases">
        <authorList>
            <person name="Magalhaes I.L.F."/>
            <person name="Oliveira U."/>
            <person name="Santos F.R."/>
            <person name="Vidigal T.H.D.A."/>
            <person name="Brescovit A.D."/>
            <person name="Santos A.J."/>
        </authorList>
    </citation>
    <scope>NUCLEOTIDE SEQUENCE [LARGE SCALE GENOMIC DNA]</scope>
</reference>
<keyword evidence="4 6" id="KW-0505">Motor protein</keyword>
<dbReference type="GO" id="GO:0005524">
    <property type="term" value="F:ATP binding"/>
    <property type="evidence" value="ECO:0007669"/>
    <property type="project" value="UniProtKB-KW"/>
</dbReference>
<dbReference type="GO" id="GO:0007018">
    <property type="term" value="P:microtubule-based movement"/>
    <property type="evidence" value="ECO:0007669"/>
    <property type="project" value="InterPro"/>
</dbReference>
<feature type="compositionally biased region" description="Polar residues" evidence="8">
    <location>
        <begin position="82"/>
        <end position="93"/>
    </location>
</feature>
<feature type="compositionally biased region" description="Low complexity" evidence="8">
    <location>
        <begin position="10"/>
        <end position="19"/>
    </location>
</feature>
<feature type="region of interest" description="Disordered" evidence="8">
    <location>
        <begin position="1"/>
        <end position="53"/>
    </location>
</feature>
<evidence type="ECO:0000256" key="6">
    <source>
        <dbReference type="RuleBase" id="RU000394"/>
    </source>
</evidence>
<dbReference type="SUPFAM" id="SSF52540">
    <property type="entry name" value="P-loop containing nucleoside triphosphate hydrolases"/>
    <property type="match status" value="1"/>
</dbReference>
<dbReference type="Proteomes" id="UP000054845">
    <property type="component" value="Unassembled WGS sequence"/>
</dbReference>
<keyword evidence="11" id="KW-1185">Reference proteome</keyword>
<feature type="compositionally biased region" description="Low complexity" evidence="8">
    <location>
        <begin position="67"/>
        <end position="81"/>
    </location>
</feature>
<dbReference type="OrthoDB" id="3176171at2759"/>
<sequence>MTDGPAGGVRPPSRTSSRPLSTNHSIGNSNASETPSISRGKHASLSASTYGTSNSAVLEARRAIRRAAAPPLSTPASSARSNTPTLRTVTTPRASAMLVPNQRGTSRPSSANGTPTDESTPQLRPASPNKFKAKITDGLSSRRGMTTPRHNATNLGLGISQRYVPATPSAAGVDASRRGRRSAAIVTVPAVGELDDDIGDSSFYYDDEVEEADDDNASVKESVMVHVRLRPPRASEKCAGDDAGTEPGIIPRAVRDVFRGISQSERTREWLLRASYLEIHNETVKDLLDPDAVPQIRQDNRKGGRGTFVAPLREEVVTTQAAVRDLLARGQANRHVGATDWNERSSRSHTCFKLTIESWERDANGFVGGQDIRSGKKVRVSELSLIDLAGSERYVSQGTDRRTEGANINKSLLTLGKVIYALGERSVLASRGGDVLSQHVPYRDSKLTRILQNSLSGNARVAVVCTVNPSPTAVDESLSTLAFAKRVKKVSLHARRNEVDAVGGLNAEAQALLVRYRDEAEELRAQVQSLQNGTGSSSRASKAEVAEITLRLAEIRECHIRGGGEVGDESDEEYEAEVDDEEDEQQVRELDLVCEAQDKELDLMAKEPRALAKRIVELEKREEENQRLISSLNRGLIKSRKANNRLVHLASNQVSARVDQLRSPVKPSGMSVGGASSMRERRASATPAPIGVTFSSGLADSPAAAASKRPTLGMVGAATGKSRRSVSQDTAAFLKRDRRDVSMDMEDLTGKIEALMTNTKSSRWLTQDIGDLEHEIPAMDQSEDMSFA</sequence>
<proteinExistence type="inferred from homology"/>
<keyword evidence="6" id="KW-0493">Microtubule</keyword>
<dbReference type="STRING" id="401625.A0A0N7L8T7"/>
<dbReference type="PANTHER" id="PTHR47968">
    <property type="entry name" value="CENTROMERE PROTEIN E"/>
    <property type="match status" value="1"/>
</dbReference>
<dbReference type="Gene3D" id="3.40.850.10">
    <property type="entry name" value="Kinesin motor domain"/>
    <property type="match status" value="1"/>
</dbReference>
<dbReference type="SMART" id="SM00129">
    <property type="entry name" value="KISc"/>
    <property type="match status" value="1"/>
</dbReference>
<keyword evidence="1 6" id="KW-0547">Nucleotide-binding</keyword>
<evidence type="ECO:0000256" key="3">
    <source>
        <dbReference type="ARBA" id="ARBA00023054"/>
    </source>
</evidence>
<evidence type="ECO:0000256" key="8">
    <source>
        <dbReference type="SAM" id="MobiDB-lite"/>
    </source>
</evidence>
<dbReference type="AlphaFoldDB" id="A0A0N7L8T7"/>
<evidence type="ECO:0000256" key="7">
    <source>
        <dbReference type="SAM" id="Coils"/>
    </source>
</evidence>
<feature type="compositionally biased region" description="Polar residues" evidence="8">
    <location>
        <begin position="102"/>
        <end position="122"/>
    </location>
</feature>
<dbReference type="EMBL" id="CCYA01000065">
    <property type="protein sequence ID" value="CEH11898.1"/>
    <property type="molecule type" value="Genomic_DNA"/>
</dbReference>
<dbReference type="InterPro" id="IPR036961">
    <property type="entry name" value="Kinesin_motor_dom_sf"/>
</dbReference>
<keyword evidence="3 7" id="KW-0175">Coiled coil</keyword>
<feature type="compositionally biased region" description="Acidic residues" evidence="8">
    <location>
        <begin position="566"/>
        <end position="584"/>
    </location>
</feature>
<comment type="caution">
    <text evidence="5">Lacks conserved residue(s) required for the propagation of feature annotation.</text>
</comment>
<accession>A0A0N7L8T7</accession>
<dbReference type="Pfam" id="PF00225">
    <property type="entry name" value="Kinesin"/>
    <property type="match status" value="1"/>
</dbReference>
<evidence type="ECO:0000259" key="9">
    <source>
        <dbReference type="PROSITE" id="PS50067"/>
    </source>
</evidence>
<evidence type="ECO:0000256" key="4">
    <source>
        <dbReference type="ARBA" id="ARBA00023175"/>
    </source>
</evidence>
<dbReference type="GO" id="GO:0008017">
    <property type="term" value="F:microtubule binding"/>
    <property type="evidence" value="ECO:0007669"/>
    <property type="project" value="InterPro"/>
</dbReference>
<dbReference type="GO" id="GO:0003777">
    <property type="term" value="F:microtubule motor activity"/>
    <property type="evidence" value="ECO:0007669"/>
    <property type="project" value="InterPro"/>
</dbReference>
<feature type="compositionally biased region" description="Polar residues" evidence="8">
    <location>
        <begin position="20"/>
        <end position="37"/>
    </location>
</feature>
<name>A0A0N7L8T7_9BASI</name>
<feature type="domain" description="Kinesin motor" evidence="9">
    <location>
        <begin position="244"/>
        <end position="490"/>
    </location>
</feature>
<feature type="region of interest" description="Disordered" evidence="8">
    <location>
        <begin position="562"/>
        <end position="585"/>
    </location>
</feature>
<feature type="region of interest" description="Disordered" evidence="8">
    <location>
        <begin position="67"/>
        <end position="130"/>
    </location>
</feature>
<dbReference type="PROSITE" id="PS00411">
    <property type="entry name" value="KINESIN_MOTOR_1"/>
    <property type="match status" value="1"/>
</dbReference>
<evidence type="ECO:0000256" key="2">
    <source>
        <dbReference type="ARBA" id="ARBA00022840"/>
    </source>
</evidence>
<dbReference type="PROSITE" id="PS50067">
    <property type="entry name" value="KINESIN_MOTOR_2"/>
    <property type="match status" value="1"/>
</dbReference>
<dbReference type="InterPro" id="IPR001752">
    <property type="entry name" value="Kinesin_motor_dom"/>
</dbReference>
<organism evidence="10 11">
    <name type="scientific">Ceraceosorus bombacis</name>
    <dbReference type="NCBI Taxonomy" id="401625"/>
    <lineage>
        <taxon>Eukaryota</taxon>
        <taxon>Fungi</taxon>
        <taxon>Dikarya</taxon>
        <taxon>Basidiomycota</taxon>
        <taxon>Ustilaginomycotina</taxon>
        <taxon>Exobasidiomycetes</taxon>
        <taxon>Ceraceosorales</taxon>
        <taxon>Ceraceosoraceae</taxon>
        <taxon>Ceraceosorus</taxon>
    </lineage>
</organism>
<evidence type="ECO:0000313" key="11">
    <source>
        <dbReference type="Proteomes" id="UP000054845"/>
    </source>
</evidence>
<dbReference type="PRINTS" id="PR00380">
    <property type="entry name" value="KINESINHEAVY"/>
</dbReference>
<protein>
    <recommendedName>
        <fullName evidence="6">Kinesin-like protein</fullName>
    </recommendedName>
</protein>
<evidence type="ECO:0000313" key="10">
    <source>
        <dbReference type="EMBL" id="CEH11898.1"/>
    </source>
</evidence>
<dbReference type="PANTHER" id="PTHR47968:SF75">
    <property type="entry name" value="CENTROMERE-ASSOCIATED PROTEIN E"/>
    <property type="match status" value="1"/>
</dbReference>